<organism evidence="9 10">
    <name type="scientific">Nadsonia fulvescens var. elongata DSM 6958</name>
    <dbReference type="NCBI Taxonomy" id="857566"/>
    <lineage>
        <taxon>Eukaryota</taxon>
        <taxon>Fungi</taxon>
        <taxon>Dikarya</taxon>
        <taxon>Ascomycota</taxon>
        <taxon>Saccharomycotina</taxon>
        <taxon>Dipodascomycetes</taxon>
        <taxon>Dipodascales</taxon>
        <taxon>Dipodascales incertae sedis</taxon>
        <taxon>Nadsonia</taxon>
    </lineage>
</organism>
<feature type="region of interest" description="Disordered" evidence="7">
    <location>
        <begin position="1718"/>
        <end position="1818"/>
    </location>
</feature>
<feature type="compositionally biased region" description="Low complexity" evidence="7">
    <location>
        <begin position="1725"/>
        <end position="1747"/>
    </location>
</feature>
<feature type="binding site" evidence="5">
    <location>
        <position position="481"/>
    </location>
    <ligand>
        <name>ATP</name>
        <dbReference type="ChEBI" id="CHEBI:30616"/>
    </ligand>
</feature>
<dbReference type="GO" id="GO:0005524">
    <property type="term" value="F:ATP binding"/>
    <property type="evidence" value="ECO:0007669"/>
    <property type="project" value="UniProtKB-UniRule"/>
</dbReference>
<feature type="compositionally biased region" description="Polar residues" evidence="7">
    <location>
        <begin position="77"/>
        <end position="99"/>
    </location>
</feature>
<accession>A0A1E3PG01</accession>
<evidence type="ECO:0000313" key="9">
    <source>
        <dbReference type="EMBL" id="ODQ64325.1"/>
    </source>
</evidence>
<dbReference type="FunFam" id="1.10.510.10:FF:000571">
    <property type="entry name" value="Maternal embryonic leucine zipper kinase"/>
    <property type="match status" value="1"/>
</dbReference>
<dbReference type="GO" id="GO:0004709">
    <property type="term" value="F:MAP kinase kinase kinase activity"/>
    <property type="evidence" value="ECO:0007669"/>
    <property type="project" value="TreeGrafter"/>
</dbReference>
<dbReference type="SUPFAM" id="SSF56112">
    <property type="entry name" value="Protein kinase-like (PK-like)"/>
    <property type="match status" value="1"/>
</dbReference>
<evidence type="ECO:0000256" key="6">
    <source>
        <dbReference type="SAM" id="Coils"/>
    </source>
</evidence>
<dbReference type="InterPro" id="IPR050538">
    <property type="entry name" value="MAP_kinase_kinase_kinase"/>
</dbReference>
<keyword evidence="4 5" id="KW-0067">ATP-binding</keyword>
<feature type="region of interest" description="Disordered" evidence="7">
    <location>
        <begin position="741"/>
        <end position="761"/>
    </location>
</feature>
<dbReference type="PANTHER" id="PTHR48016:SF4">
    <property type="entry name" value="PROTEIN KINASE DOMAIN-CONTAINING PROTEIN"/>
    <property type="match status" value="1"/>
</dbReference>
<dbReference type="InterPro" id="IPR011989">
    <property type="entry name" value="ARM-like"/>
</dbReference>
<dbReference type="GO" id="GO:0005737">
    <property type="term" value="C:cytoplasm"/>
    <property type="evidence" value="ECO:0007669"/>
    <property type="project" value="TreeGrafter"/>
</dbReference>
<evidence type="ECO:0000256" key="3">
    <source>
        <dbReference type="ARBA" id="ARBA00022777"/>
    </source>
</evidence>
<dbReference type="PANTHER" id="PTHR48016">
    <property type="entry name" value="MAP KINASE KINASE KINASE SSK2-RELATED-RELATED"/>
    <property type="match status" value="1"/>
</dbReference>
<dbReference type="InterPro" id="IPR008271">
    <property type="entry name" value="Ser/Thr_kinase_AS"/>
</dbReference>
<dbReference type="SUPFAM" id="SSF48371">
    <property type="entry name" value="ARM repeat"/>
    <property type="match status" value="1"/>
</dbReference>
<sequence>MFSAQVHSPIPHVKYKSTNSSRPSPSNSSTSSIASKASTLLPSFLDDKRSDNSESGASNRTIRKRANFGIGHEDTSGGLSKSSTPTSLPVGTSLNSQVRHGSKVMPAQSSSSSSSGKTRRSSSAIHLPSAVQEARTLTYQRKLIPKTNGYVKSASQSSADLNSQVPILTVSDENGFSSVLVDGETFGKPIRTIDGDNPDSKSTSKEKKLYEAVFMESDETLPSGTEVVDDEHCYKINSGDNSLFRLTRRSNFTDKKRIRRLLKTEDPSLNKEISLSKECNNLKTKVSEDVNSQLNISESELARKILGIQNTIKQLKELQKRAIKLVDHFKIDIEKSSVDFAQRLEQVKAHQESLSVLDSLEERLARAKETVDEYKLRLNNIREWVIVEEKNDLYNKQRRKMILKIVLMTVGNGGSSHGINNNNISEDVNGEDIVCSTPRQKLRRSTPALNNYSLGDRLGKGAFATVYRALNLSTGETVAVKQSNLADVRTSDLAAIMQEIDLLKNLHHSNIVKYHGFVKTEETFNIILEYCENGSLTSICKKFGKFPEPLVARYIRQVLQGLEYLHEQGVIHRDIKGANILTTKDGLVKLADFGVATKISSALGDASVVGTPNWMAPEIISLSGATTASDIWSVGCTAIELLTGKPPYNSMNPMGAMFAIVNDDHPPIPESVSKLTRDFLVQCFQKDPNLRISARQLLRHRWLQVRVDQSRERRNGSMKYDDAVRSVQIWNEAVRIPVPVSKNTLSPNEHSDGSSVSPVKIKRLQYQTSDSDLKTKSDKPVVINDLTRYMEKSSKPRKMGSDRSFAQEERSGCNIIRNQEPLRSFEDEFWLDSSGDKLSINSSVMNTHPVESWDDDFSGDLNIFSDKSSKYCKVIASRADSKRNLSKKRNKINQSVRPTLSAVTIGAAPVSRRSSKSSLEEGDQSLDPNDYSQDFIGDLDTSKINDLLKGKRLTPRKKMSMKKHDSLSNIEFPVSEHEAETETETDKNQSTFVTYSQYSSVKGYSRSDAFELSKYVENEDDGDYTNIFDETEKLSLSLVNTSSHKNSDEEDDDPFIKLDEYEDDDIQSNIARDKLANAQSRMATYVNVLNSNVKGSELRETSELILTTLTQFPETRSTVVKSHGILPILEVLESTNDKNLAFILLQIINEILGQTGDSHTMQSILENFCFVGGIPIVSSFASKQLSEKTRMQAALFVNQICSSPQPLPLQMFVSCGGLFIIAGFIEEDFETLRDLVLIGIDAIARILESQSSTLRNDFCRILSNRSILESLVSVLCVLEAEKTTASNDDFLCVTKIISILGVFAQTDPYVKQAVATRNLFKLLFRSYGKLQLSEKLNVLKFFKSISMVPGTLSILQNANAIDFLVEALAKEADTENFKDFGNQIFQVLYNLCRLSDDRQEETAMAGIVPLLQKVAMSDLPIKEFALPILCDFAHSSSRNCRKELWRYGGLKTYLHLLSDQYWQVNGFDAITAWLHDETTRVEEDLLEKASLEKIRQLFVSAKAHAFEGLLDYFDRMFRLSPAIAKAMTKSDIFDQLKRKLSSINKPIIRLTLLKVIRSIISANDNDGSILKRFGIWQTIKTMSEIENSVLVKGIASELLQLRDVPVNSNTEPSDIGDSGSKKTALFQKPDYQLGIDTSVHSIGRNSSLRYGDSRRSSLKSPTAPSFSPTALKPRAHVRRNTSGDEQSLREVKNSIPEVESRLSSPIFPVNYDLSEHANHHRQVRIRASASSPTPISSSRRANNSNISFEGPSPSPYRSRIPSSAKVEGQDSLGSLINHNQLSASNISPRISPRKSSEVFTGGIENVSPSKSYFSTRAK</sequence>
<dbReference type="STRING" id="857566.A0A1E3PG01"/>
<keyword evidence="10" id="KW-1185">Reference proteome</keyword>
<gene>
    <name evidence="9" type="ORF">NADFUDRAFT_67070</name>
</gene>
<evidence type="ECO:0000259" key="8">
    <source>
        <dbReference type="PROSITE" id="PS50011"/>
    </source>
</evidence>
<dbReference type="InterPro" id="IPR017441">
    <property type="entry name" value="Protein_kinase_ATP_BS"/>
</dbReference>
<dbReference type="Pfam" id="PF00069">
    <property type="entry name" value="Pkinase"/>
    <property type="match status" value="1"/>
</dbReference>
<dbReference type="EMBL" id="KV454412">
    <property type="protein sequence ID" value="ODQ64325.1"/>
    <property type="molecule type" value="Genomic_DNA"/>
</dbReference>
<feature type="region of interest" description="Disordered" evidence="7">
    <location>
        <begin position="1644"/>
        <end position="1699"/>
    </location>
</feature>
<dbReference type="OrthoDB" id="8693905at2759"/>
<dbReference type="PROSITE" id="PS00107">
    <property type="entry name" value="PROTEIN_KINASE_ATP"/>
    <property type="match status" value="1"/>
</dbReference>
<keyword evidence="6" id="KW-0175">Coiled coil</keyword>
<evidence type="ECO:0000313" key="10">
    <source>
        <dbReference type="Proteomes" id="UP000095009"/>
    </source>
</evidence>
<feature type="region of interest" description="Disordered" evidence="7">
    <location>
        <begin position="1"/>
        <end position="129"/>
    </location>
</feature>
<dbReference type="InterPro" id="IPR016024">
    <property type="entry name" value="ARM-type_fold"/>
</dbReference>
<name>A0A1E3PG01_9ASCO</name>
<feature type="compositionally biased region" description="Polar residues" evidence="7">
    <location>
        <begin position="1658"/>
        <end position="1668"/>
    </location>
</feature>
<protein>
    <recommendedName>
        <fullName evidence="8">Protein kinase domain-containing protein</fullName>
    </recommendedName>
</protein>
<keyword evidence="2 5" id="KW-0547">Nucleotide-binding</keyword>
<evidence type="ECO:0000256" key="7">
    <source>
        <dbReference type="SAM" id="MobiDB-lite"/>
    </source>
</evidence>
<dbReference type="PROSITE" id="PS50011">
    <property type="entry name" value="PROTEIN_KINASE_DOM"/>
    <property type="match status" value="1"/>
</dbReference>
<dbReference type="Proteomes" id="UP000095009">
    <property type="component" value="Unassembled WGS sequence"/>
</dbReference>
<proteinExistence type="predicted"/>
<dbReference type="Gene3D" id="1.10.510.10">
    <property type="entry name" value="Transferase(Phosphotransferase) domain 1"/>
    <property type="match status" value="1"/>
</dbReference>
<keyword evidence="3" id="KW-0418">Kinase</keyword>
<feature type="domain" description="Protein kinase" evidence="8">
    <location>
        <begin position="452"/>
        <end position="703"/>
    </location>
</feature>
<feature type="compositionally biased region" description="Low complexity" evidence="7">
    <location>
        <begin position="16"/>
        <end position="38"/>
    </location>
</feature>
<keyword evidence="1" id="KW-0808">Transferase</keyword>
<feature type="region of interest" description="Disordered" evidence="7">
    <location>
        <begin position="907"/>
        <end position="932"/>
    </location>
</feature>
<feature type="coiled-coil region" evidence="6">
    <location>
        <begin position="308"/>
        <end position="377"/>
    </location>
</feature>
<evidence type="ECO:0000256" key="5">
    <source>
        <dbReference type="PROSITE-ProRule" id="PRU10141"/>
    </source>
</evidence>
<dbReference type="FunFam" id="3.30.200.20:FF:000042">
    <property type="entry name" value="Aurora kinase A"/>
    <property type="match status" value="1"/>
</dbReference>
<evidence type="ECO:0000256" key="1">
    <source>
        <dbReference type="ARBA" id="ARBA00022679"/>
    </source>
</evidence>
<dbReference type="SMART" id="SM00220">
    <property type="entry name" value="S_TKc"/>
    <property type="match status" value="1"/>
</dbReference>
<feature type="compositionally biased region" description="Polar residues" evidence="7">
    <location>
        <begin position="741"/>
        <end position="757"/>
    </location>
</feature>
<dbReference type="CDD" id="cd06627">
    <property type="entry name" value="STKc_Cdc7_like"/>
    <property type="match status" value="1"/>
</dbReference>
<dbReference type="PROSITE" id="PS00108">
    <property type="entry name" value="PROTEIN_KINASE_ST"/>
    <property type="match status" value="1"/>
</dbReference>
<feature type="compositionally biased region" description="Polar residues" evidence="7">
    <location>
        <begin position="1806"/>
        <end position="1818"/>
    </location>
</feature>
<evidence type="ECO:0000256" key="4">
    <source>
        <dbReference type="ARBA" id="ARBA00022840"/>
    </source>
</evidence>
<evidence type="ECO:0000256" key="2">
    <source>
        <dbReference type="ARBA" id="ARBA00022741"/>
    </source>
</evidence>
<dbReference type="InterPro" id="IPR000719">
    <property type="entry name" value="Prot_kinase_dom"/>
</dbReference>
<reference evidence="9 10" key="1">
    <citation type="journal article" date="2016" name="Proc. Natl. Acad. Sci. U.S.A.">
        <title>Comparative genomics of biotechnologically important yeasts.</title>
        <authorList>
            <person name="Riley R."/>
            <person name="Haridas S."/>
            <person name="Wolfe K.H."/>
            <person name="Lopes M.R."/>
            <person name="Hittinger C.T."/>
            <person name="Goeker M."/>
            <person name="Salamov A.A."/>
            <person name="Wisecaver J.H."/>
            <person name="Long T.M."/>
            <person name="Calvey C.H."/>
            <person name="Aerts A.L."/>
            <person name="Barry K.W."/>
            <person name="Choi C."/>
            <person name="Clum A."/>
            <person name="Coughlan A.Y."/>
            <person name="Deshpande S."/>
            <person name="Douglass A.P."/>
            <person name="Hanson S.J."/>
            <person name="Klenk H.-P."/>
            <person name="LaButti K.M."/>
            <person name="Lapidus A."/>
            <person name="Lindquist E.A."/>
            <person name="Lipzen A.M."/>
            <person name="Meier-Kolthoff J.P."/>
            <person name="Ohm R.A."/>
            <person name="Otillar R.P."/>
            <person name="Pangilinan J.L."/>
            <person name="Peng Y."/>
            <person name="Rokas A."/>
            <person name="Rosa C.A."/>
            <person name="Scheuner C."/>
            <person name="Sibirny A.A."/>
            <person name="Slot J.C."/>
            <person name="Stielow J.B."/>
            <person name="Sun H."/>
            <person name="Kurtzman C.P."/>
            <person name="Blackwell M."/>
            <person name="Grigoriev I.V."/>
            <person name="Jeffries T.W."/>
        </authorList>
    </citation>
    <scope>NUCLEOTIDE SEQUENCE [LARGE SCALE GENOMIC DNA]</scope>
    <source>
        <strain evidence="9 10">DSM 6958</strain>
    </source>
</reference>
<dbReference type="InterPro" id="IPR011009">
    <property type="entry name" value="Kinase-like_dom_sf"/>
</dbReference>
<feature type="compositionally biased region" description="Polar residues" evidence="7">
    <location>
        <begin position="1771"/>
        <end position="1788"/>
    </location>
</feature>
<dbReference type="Gene3D" id="1.25.10.10">
    <property type="entry name" value="Leucine-rich Repeat Variant"/>
    <property type="match status" value="2"/>
</dbReference>